<name>A0A9X2KWS9_9FLAO</name>
<dbReference type="PROSITE" id="PS51257">
    <property type="entry name" value="PROKAR_LIPOPROTEIN"/>
    <property type="match status" value="1"/>
</dbReference>
<dbReference type="RefSeq" id="WP_241551672.1">
    <property type="nucleotide sequence ID" value="NZ_JANCNS010000002.1"/>
</dbReference>
<evidence type="ECO:0000313" key="4">
    <source>
        <dbReference type="Proteomes" id="UP001155280"/>
    </source>
</evidence>
<evidence type="ECO:0000313" key="3">
    <source>
        <dbReference type="EMBL" id="MCP9199859.1"/>
    </source>
</evidence>
<feature type="chain" id="PRO_5040813975" description="Thrombospondin type 3 repeat-containing protein" evidence="2">
    <location>
        <begin position="25"/>
        <end position="683"/>
    </location>
</feature>
<keyword evidence="2" id="KW-0732">Signal</keyword>
<evidence type="ECO:0008006" key="5">
    <source>
        <dbReference type="Google" id="ProtNLM"/>
    </source>
</evidence>
<feature type="region of interest" description="Disordered" evidence="1">
    <location>
        <begin position="353"/>
        <end position="383"/>
    </location>
</feature>
<protein>
    <recommendedName>
        <fullName evidence="5">Thrombospondin type 3 repeat-containing protein</fullName>
    </recommendedName>
</protein>
<dbReference type="EMBL" id="JANCNS010000002">
    <property type="protein sequence ID" value="MCP9199859.1"/>
    <property type="molecule type" value="Genomic_DNA"/>
</dbReference>
<reference evidence="3" key="1">
    <citation type="submission" date="2022-07" db="EMBL/GenBank/DDBJ databases">
        <title>Gramela sediminis sp. nov., isolated from deep-sea sediment of the Indian Ocean.</title>
        <authorList>
            <person name="Shi H."/>
        </authorList>
    </citation>
    <scope>NUCLEOTIDE SEQUENCE</scope>
    <source>
        <strain evidence="3">GC03-9</strain>
    </source>
</reference>
<gene>
    <name evidence="3" type="ORF">MKO06_08080</name>
</gene>
<sequence length="683" mass="74381">MRLLNKYLAAIAVITLLFSSCTQEENIQVNDEAVSPDVAMLYLGPVLNDQLGRQQEQEIPDCSEATPAFAQIRLTFGDANTPIELVVPILEDDEGLFTAYDEALEIPVTSGNSVSVTLTDFLVWSDENEDGTPDEVIWAAPKEGSDFAQFVSDPLDIVWELRAGSKNYQEVEVICFDDRDVNLYGYQFFDITPVPLYELCVFANYCTDAGRHFTANYELDLYTYSGMEAEENPITDSALYTNIYMGETPETGNDDGSFYADPLCLAIPGPAEGQGASTPYLYYEIRLNDWEGYYDAEPMVKSGYLTWNQISDWLTVEGDDDNSTVDYWHVFFNCADDDGPEPCDLDDPDADCDGDGIPNGEDECPQENPTVDEDGDGCEDVTQCDQSDPEADCDNDGTLNKCDEDNPNYGTFDCDGDGVINSEDDCPEFAPTVDEDGDGCEDVSQCDETDPDADCDGDGVLNKCDEDNPNYGTFDCDGDGVINSEDDCPEVAPTVDEDGDGCEDVAQCDENDPEADCDNDGTLNKCDEDNPNYATFDCDGDGVLNGNDSCPNDAASTDLDGDGCEDELEPCLPAPDSTLSCETATFTGDVSNNFPQEIFLNGEKIGDLTFDINNDGNVELGVALTVTGGYLIDEVEVAIGNEISCFDETEYPGTATYLIDGTSDFSYPLNDVSVRLNVCPATE</sequence>
<comment type="caution">
    <text evidence="3">The sequence shown here is derived from an EMBL/GenBank/DDBJ whole genome shotgun (WGS) entry which is preliminary data.</text>
</comment>
<feature type="compositionally biased region" description="Acidic residues" evidence="1">
    <location>
        <begin position="353"/>
        <end position="379"/>
    </location>
</feature>
<evidence type="ECO:0000256" key="2">
    <source>
        <dbReference type="SAM" id="SignalP"/>
    </source>
</evidence>
<dbReference type="Proteomes" id="UP001155280">
    <property type="component" value="Unassembled WGS sequence"/>
</dbReference>
<organism evidence="3 4">
    <name type="scientific">Christiangramia oceanisediminis</name>
    <dbReference type="NCBI Taxonomy" id="2920386"/>
    <lineage>
        <taxon>Bacteria</taxon>
        <taxon>Pseudomonadati</taxon>
        <taxon>Bacteroidota</taxon>
        <taxon>Flavobacteriia</taxon>
        <taxon>Flavobacteriales</taxon>
        <taxon>Flavobacteriaceae</taxon>
        <taxon>Christiangramia</taxon>
    </lineage>
</organism>
<evidence type="ECO:0000256" key="1">
    <source>
        <dbReference type="SAM" id="MobiDB-lite"/>
    </source>
</evidence>
<accession>A0A9X2KWS9</accession>
<keyword evidence="4" id="KW-1185">Reference proteome</keyword>
<dbReference type="AlphaFoldDB" id="A0A9X2KWS9"/>
<proteinExistence type="predicted"/>
<feature type="signal peptide" evidence="2">
    <location>
        <begin position="1"/>
        <end position="24"/>
    </location>
</feature>